<keyword evidence="1" id="KW-0813">Transport</keyword>
<dbReference type="InterPro" id="IPR036312">
    <property type="entry name" value="Bifun_inhib/LTP/seed_sf"/>
</dbReference>
<protein>
    <recommendedName>
        <fullName evidence="1">Non-specific lipid-transfer protein</fullName>
    </recommendedName>
</protein>
<evidence type="ECO:0000313" key="4">
    <source>
        <dbReference type="Proteomes" id="UP000825935"/>
    </source>
</evidence>
<dbReference type="InterPro" id="IPR016140">
    <property type="entry name" value="Bifunc_inhib/LTP/seed_store"/>
</dbReference>
<comment type="function">
    <text evidence="1">Plant non-specific lipid-transfer proteins transfer phospholipids as well as galactolipids across membranes. May play a role in wax or cutin deposition in the cell walls of expanding epidermal cells and certain secretory tissues.</text>
</comment>
<comment type="caution">
    <text evidence="3">The sequence shown here is derived from an EMBL/GenBank/DDBJ whole genome shotgun (WGS) entry which is preliminary data.</text>
</comment>
<reference evidence="3" key="1">
    <citation type="submission" date="2021-08" db="EMBL/GenBank/DDBJ databases">
        <title>WGS assembly of Ceratopteris richardii.</title>
        <authorList>
            <person name="Marchant D.B."/>
            <person name="Chen G."/>
            <person name="Jenkins J."/>
            <person name="Shu S."/>
            <person name="Leebens-Mack J."/>
            <person name="Grimwood J."/>
            <person name="Schmutz J."/>
            <person name="Soltis P."/>
            <person name="Soltis D."/>
            <person name="Chen Z.-H."/>
        </authorList>
    </citation>
    <scope>NUCLEOTIDE SEQUENCE</scope>
    <source>
        <strain evidence="3">Whitten #5841</strain>
        <tissue evidence="3">Leaf</tissue>
    </source>
</reference>
<dbReference type="CDD" id="cd01960">
    <property type="entry name" value="nsLTP1"/>
    <property type="match status" value="1"/>
</dbReference>
<dbReference type="PRINTS" id="PR00382">
    <property type="entry name" value="LIPIDTRNSFER"/>
</dbReference>
<dbReference type="EMBL" id="CM035435">
    <property type="protein sequence ID" value="KAH7290405.1"/>
    <property type="molecule type" value="Genomic_DNA"/>
</dbReference>
<dbReference type="PROSITE" id="PS51257">
    <property type="entry name" value="PROKAR_LIPOPROTEIN"/>
    <property type="match status" value="1"/>
</dbReference>
<comment type="similarity">
    <text evidence="1">Belongs to the plant LTP family.</text>
</comment>
<dbReference type="SMART" id="SM00499">
    <property type="entry name" value="AAI"/>
    <property type="match status" value="1"/>
</dbReference>
<keyword evidence="1" id="KW-0446">Lipid-binding</keyword>
<feature type="domain" description="Bifunctional inhibitor/plant lipid transfer protein/seed storage helical" evidence="2">
    <location>
        <begin position="40"/>
        <end position="126"/>
    </location>
</feature>
<sequence>MSPTTHKLKGSSVKGVVVSVLFAACLVTMLSAMGDAAISCSTVQNDLMACASYVIFGGSPSGSCCSAVQSLYWTIASSRSDRIAACYCIKSLLSSLGSSVDPSTVSALPRACNVNLGYSVSININCAAIP</sequence>
<dbReference type="PROSITE" id="PS00597">
    <property type="entry name" value="PLANT_LTP"/>
    <property type="match status" value="1"/>
</dbReference>
<dbReference type="Proteomes" id="UP000825935">
    <property type="component" value="Chromosome 30"/>
</dbReference>
<keyword evidence="4" id="KW-1185">Reference proteome</keyword>
<dbReference type="AlphaFoldDB" id="A0A8T2R485"/>
<dbReference type="SUPFAM" id="SSF47699">
    <property type="entry name" value="Bifunctional inhibitor/lipid-transfer protein/seed storage 2S albumin"/>
    <property type="match status" value="1"/>
</dbReference>
<evidence type="ECO:0000313" key="3">
    <source>
        <dbReference type="EMBL" id="KAH7290405.1"/>
    </source>
</evidence>
<dbReference type="GO" id="GO:0008289">
    <property type="term" value="F:lipid binding"/>
    <property type="evidence" value="ECO:0007669"/>
    <property type="project" value="UniProtKB-KW"/>
</dbReference>
<organism evidence="3 4">
    <name type="scientific">Ceratopteris richardii</name>
    <name type="common">Triangle waterfern</name>
    <dbReference type="NCBI Taxonomy" id="49495"/>
    <lineage>
        <taxon>Eukaryota</taxon>
        <taxon>Viridiplantae</taxon>
        <taxon>Streptophyta</taxon>
        <taxon>Embryophyta</taxon>
        <taxon>Tracheophyta</taxon>
        <taxon>Polypodiopsida</taxon>
        <taxon>Polypodiidae</taxon>
        <taxon>Polypodiales</taxon>
        <taxon>Pteridineae</taxon>
        <taxon>Pteridaceae</taxon>
        <taxon>Parkerioideae</taxon>
        <taxon>Ceratopteris</taxon>
    </lineage>
</organism>
<evidence type="ECO:0000256" key="1">
    <source>
        <dbReference type="RuleBase" id="RU000628"/>
    </source>
</evidence>
<dbReference type="Pfam" id="PF00234">
    <property type="entry name" value="Tryp_alpha_amyl"/>
    <property type="match status" value="1"/>
</dbReference>
<dbReference type="InterPro" id="IPR000528">
    <property type="entry name" value="Plant_nsLTP"/>
</dbReference>
<name>A0A8T2R485_CERRI</name>
<dbReference type="Gene3D" id="1.10.110.10">
    <property type="entry name" value="Plant lipid-transfer and hydrophobic proteins"/>
    <property type="match status" value="1"/>
</dbReference>
<accession>A0A8T2R485</accession>
<dbReference type="OrthoDB" id="1890443at2759"/>
<gene>
    <name evidence="3" type="ORF">KP509_30G047100</name>
</gene>
<dbReference type="OMA" id="KVDCNTL"/>
<dbReference type="PANTHER" id="PTHR33076">
    <property type="entry name" value="NON-SPECIFIC LIPID-TRANSFER PROTEIN 2-RELATED"/>
    <property type="match status" value="1"/>
</dbReference>
<dbReference type="GO" id="GO:0006869">
    <property type="term" value="P:lipid transport"/>
    <property type="evidence" value="ECO:0007669"/>
    <property type="project" value="InterPro"/>
</dbReference>
<evidence type="ECO:0000259" key="2">
    <source>
        <dbReference type="SMART" id="SM00499"/>
    </source>
</evidence>
<proteinExistence type="inferred from homology"/>